<feature type="region of interest" description="Disordered" evidence="1">
    <location>
        <begin position="1"/>
        <end position="21"/>
    </location>
</feature>
<evidence type="ECO:0000313" key="3">
    <source>
        <dbReference type="EMBL" id="EAZ25037.1"/>
    </source>
</evidence>
<evidence type="ECO:0000313" key="4">
    <source>
        <dbReference type="Proteomes" id="UP000000763"/>
    </source>
</evidence>
<feature type="region of interest" description="Disordered" evidence="1">
    <location>
        <begin position="63"/>
        <end position="94"/>
    </location>
</feature>
<dbReference type="AlphaFoldDB" id="Q6K5W6"/>
<evidence type="ECO:0000313" key="2">
    <source>
        <dbReference type="EMBL" id="BAD22032.1"/>
    </source>
</evidence>
<reference evidence="2" key="1">
    <citation type="submission" date="2002-05" db="EMBL/GenBank/DDBJ databases">
        <title>Oryza sativa nipponbare(GA3) genomic DNA, chromosome 2, PAC clone:P0016F11.</title>
        <authorList>
            <person name="Sasaki T."/>
            <person name="Matsumoto T."/>
            <person name="Katayose Y."/>
        </authorList>
    </citation>
    <scope>NUCLEOTIDE SEQUENCE</scope>
</reference>
<organism evidence="3">
    <name type="scientific">Oryza sativa subsp. japonica</name>
    <name type="common">Rice</name>
    <dbReference type="NCBI Taxonomy" id="39947"/>
    <lineage>
        <taxon>Eukaryota</taxon>
        <taxon>Viridiplantae</taxon>
        <taxon>Streptophyta</taxon>
        <taxon>Embryophyta</taxon>
        <taxon>Tracheophyta</taxon>
        <taxon>Spermatophyta</taxon>
        <taxon>Magnoliopsida</taxon>
        <taxon>Liliopsida</taxon>
        <taxon>Poales</taxon>
        <taxon>Poaceae</taxon>
        <taxon>BOP clade</taxon>
        <taxon>Oryzoideae</taxon>
        <taxon>Oryzeae</taxon>
        <taxon>Oryzinae</taxon>
        <taxon>Oryza</taxon>
        <taxon>Oryza sativa</taxon>
    </lineage>
</organism>
<reference evidence="4" key="4">
    <citation type="journal article" date="2008" name="Nucleic Acids Res.">
        <title>The rice annotation project database (RAP-DB): 2008 update.</title>
        <authorList>
            <consortium name="The rice annotation project (RAP)"/>
        </authorList>
    </citation>
    <scope>GENOME REANNOTATION</scope>
    <source>
        <strain evidence="4">cv. Nipponbare</strain>
    </source>
</reference>
<proteinExistence type="predicted"/>
<reference evidence="3" key="3">
    <citation type="journal article" date="2005" name="PLoS Biol.">
        <title>The genomes of Oryza sativa: a history of duplications.</title>
        <authorList>
            <person name="Yu J."/>
            <person name="Wang J."/>
            <person name="Lin W."/>
            <person name="Li S."/>
            <person name="Li H."/>
            <person name="Zhou J."/>
            <person name="Ni P."/>
            <person name="Dong W."/>
            <person name="Hu S."/>
            <person name="Zeng C."/>
            <person name="Zhang J."/>
            <person name="Zhang Y."/>
            <person name="Li R."/>
            <person name="Xu Z."/>
            <person name="Li S."/>
            <person name="Li X."/>
            <person name="Zheng H."/>
            <person name="Cong L."/>
            <person name="Lin L."/>
            <person name="Yin J."/>
            <person name="Geng J."/>
            <person name="Li G."/>
            <person name="Shi J."/>
            <person name="Liu J."/>
            <person name="Lv H."/>
            <person name="Li J."/>
            <person name="Wang J."/>
            <person name="Deng Y."/>
            <person name="Ran L."/>
            <person name="Shi X."/>
            <person name="Wang X."/>
            <person name="Wu Q."/>
            <person name="Li C."/>
            <person name="Ren X."/>
            <person name="Wang J."/>
            <person name="Wang X."/>
            <person name="Li D."/>
            <person name="Liu D."/>
            <person name="Zhang X."/>
            <person name="Ji Z."/>
            <person name="Zhao W."/>
            <person name="Sun Y."/>
            <person name="Zhang Z."/>
            <person name="Bao J."/>
            <person name="Han Y."/>
            <person name="Dong L."/>
            <person name="Ji J."/>
            <person name="Chen P."/>
            <person name="Wu S."/>
            <person name="Liu J."/>
            <person name="Xiao Y."/>
            <person name="Bu D."/>
            <person name="Tan J."/>
            <person name="Yang L."/>
            <person name="Ye C."/>
            <person name="Zhang J."/>
            <person name="Xu J."/>
            <person name="Zhou Y."/>
            <person name="Yu Y."/>
            <person name="Zhang B."/>
            <person name="Zhuang S."/>
            <person name="Wei H."/>
            <person name="Liu B."/>
            <person name="Lei M."/>
            <person name="Yu H."/>
            <person name="Li Y."/>
            <person name="Xu H."/>
            <person name="Wei S."/>
            <person name="He X."/>
            <person name="Fang L."/>
            <person name="Zhang Z."/>
            <person name="Zhang Y."/>
            <person name="Huang X."/>
            <person name="Su Z."/>
            <person name="Tong W."/>
            <person name="Li J."/>
            <person name="Tong Z."/>
            <person name="Li S."/>
            <person name="Ye J."/>
            <person name="Wang L."/>
            <person name="Fang L."/>
            <person name="Lei T."/>
            <person name="Chen C."/>
            <person name="Chen H."/>
            <person name="Xu Z."/>
            <person name="Li H."/>
            <person name="Huang H."/>
            <person name="Zhang F."/>
            <person name="Xu H."/>
            <person name="Li N."/>
            <person name="Zhao C."/>
            <person name="Li S."/>
            <person name="Dong L."/>
            <person name="Huang Y."/>
            <person name="Li L."/>
            <person name="Xi Y."/>
            <person name="Qi Q."/>
            <person name="Li W."/>
            <person name="Zhang B."/>
            <person name="Hu W."/>
            <person name="Zhang Y."/>
            <person name="Tian X."/>
            <person name="Jiao Y."/>
            <person name="Liang X."/>
            <person name="Jin J."/>
            <person name="Gao L."/>
            <person name="Zheng W."/>
            <person name="Hao B."/>
            <person name="Liu S."/>
            <person name="Wang W."/>
            <person name="Yuan L."/>
            <person name="Cao M."/>
            <person name="McDermott J."/>
            <person name="Samudrala R."/>
            <person name="Wang J."/>
            <person name="Wong G.K."/>
            <person name="Yang H."/>
        </authorList>
    </citation>
    <scope>NUCLEOTIDE SEQUENCE [LARGE SCALE GENOMIC DNA]</scope>
</reference>
<name>Q6K5W6_ORYSJ</name>
<reference evidence="3" key="5">
    <citation type="submission" date="2008-12" db="EMBL/GenBank/DDBJ databases">
        <title>Improved gene annotation of the rice (Oryza sativa) genomes.</title>
        <authorList>
            <person name="Wang J."/>
            <person name="Li R."/>
            <person name="Fan W."/>
            <person name="Huang Q."/>
            <person name="Zhang J."/>
            <person name="Zhou Y."/>
            <person name="Hu Y."/>
            <person name="Zi S."/>
            <person name="Li J."/>
            <person name="Ni P."/>
            <person name="Zheng H."/>
            <person name="Zhang Y."/>
            <person name="Zhao M."/>
            <person name="Hao Q."/>
            <person name="McDermott J."/>
            <person name="Samudrala R."/>
            <person name="Kristiansen K."/>
            <person name="Wong G.K.-S."/>
        </authorList>
    </citation>
    <scope>NUCLEOTIDE SEQUENCE</scope>
</reference>
<protein>
    <submittedName>
        <fullName evidence="3">Uncharacterized protein</fullName>
    </submittedName>
</protein>
<accession>A3ACJ8</accession>
<dbReference type="Proteomes" id="UP000000763">
    <property type="component" value="Chromosome 2"/>
</dbReference>
<gene>
    <name evidence="3" type="ORF">OsJ_08824</name>
    <name evidence="2" type="ORF">P0016F11.17</name>
</gene>
<dbReference type="EMBL" id="CM000139">
    <property type="protein sequence ID" value="EAZ25037.1"/>
    <property type="molecule type" value="Genomic_DNA"/>
</dbReference>
<evidence type="ECO:0000256" key="1">
    <source>
        <dbReference type="SAM" id="MobiDB-lite"/>
    </source>
</evidence>
<dbReference type="EMBL" id="AP005303">
    <property type="protein sequence ID" value="BAD22032.1"/>
    <property type="molecule type" value="Genomic_DNA"/>
</dbReference>
<sequence length="94" mass="10015">MSGLKAKRRWGEGFGSPAPAAVASEENRVVSVADGDKLELVVGYTVKLALRVAPDRLALAHRVTQAGSSRHEPSKRLALPSSPPPLESQTWGFP</sequence>
<reference evidence="4" key="2">
    <citation type="journal article" date="2005" name="Nature">
        <title>The map-based sequence of the rice genome.</title>
        <authorList>
            <consortium name="International rice genome sequencing project (IRGSP)"/>
            <person name="Matsumoto T."/>
            <person name="Wu J."/>
            <person name="Kanamori H."/>
            <person name="Katayose Y."/>
            <person name="Fujisawa M."/>
            <person name="Namiki N."/>
            <person name="Mizuno H."/>
            <person name="Yamamoto K."/>
            <person name="Antonio B.A."/>
            <person name="Baba T."/>
            <person name="Sakata K."/>
            <person name="Nagamura Y."/>
            <person name="Aoki H."/>
            <person name="Arikawa K."/>
            <person name="Arita K."/>
            <person name="Bito T."/>
            <person name="Chiden Y."/>
            <person name="Fujitsuka N."/>
            <person name="Fukunaka R."/>
            <person name="Hamada M."/>
            <person name="Harada C."/>
            <person name="Hayashi A."/>
            <person name="Hijishita S."/>
            <person name="Honda M."/>
            <person name="Hosokawa S."/>
            <person name="Ichikawa Y."/>
            <person name="Idonuma A."/>
            <person name="Iijima M."/>
            <person name="Ikeda M."/>
            <person name="Ikeno M."/>
            <person name="Ito K."/>
            <person name="Ito S."/>
            <person name="Ito T."/>
            <person name="Ito Y."/>
            <person name="Ito Y."/>
            <person name="Iwabuchi A."/>
            <person name="Kamiya K."/>
            <person name="Karasawa W."/>
            <person name="Kurita K."/>
            <person name="Katagiri S."/>
            <person name="Kikuta A."/>
            <person name="Kobayashi H."/>
            <person name="Kobayashi N."/>
            <person name="Machita K."/>
            <person name="Maehara T."/>
            <person name="Masukawa M."/>
            <person name="Mizubayashi T."/>
            <person name="Mukai Y."/>
            <person name="Nagasaki H."/>
            <person name="Nagata Y."/>
            <person name="Naito S."/>
            <person name="Nakashima M."/>
            <person name="Nakama Y."/>
            <person name="Nakamichi Y."/>
            <person name="Nakamura M."/>
            <person name="Meguro A."/>
            <person name="Negishi M."/>
            <person name="Ohta I."/>
            <person name="Ohta T."/>
            <person name="Okamoto M."/>
            <person name="Ono N."/>
            <person name="Saji S."/>
            <person name="Sakaguchi M."/>
            <person name="Sakai K."/>
            <person name="Shibata M."/>
            <person name="Shimokawa T."/>
            <person name="Song J."/>
            <person name="Takazaki Y."/>
            <person name="Terasawa K."/>
            <person name="Tsugane M."/>
            <person name="Tsuji K."/>
            <person name="Ueda S."/>
            <person name="Waki K."/>
            <person name="Yamagata H."/>
            <person name="Yamamoto M."/>
            <person name="Yamamoto S."/>
            <person name="Yamane H."/>
            <person name="Yoshiki S."/>
            <person name="Yoshihara R."/>
            <person name="Yukawa K."/>
            <person name="Zhong H."/>
            <person name="Yano M."/>
            <person name="Yuan Q."/>
            <person name="Ouyang S."/>
            <person name="Liu J."/>
            <person name="Jones K.M."/>
            <person name="Gansberger K."/>
            <person name="Moffat K."/>
            <person name="Hill J."/>
            <person name="Bera J."/>
            <person name="Fadrosh D."/>
            <person name="Jin S."/>
            <person name="Johri S."/>
            <person name="Kim M."/>
            <person name="Overton L."/>
            <person name="Reardon M."/>
            <person name="Tsitrin T."/>
            <person name="Vuong H."/>
            <person name="Weaver B."/>
            <person name="Ciecko A."/>
            <person name="Tallon L."/>
            <person name="Jackson J."/>
            <person name="Pai G."/>
            <person name="Aken S.V."/>
            <person name="Utterback T."/>
            <person name="Reidmuller S."/>
            <person name="Feldblyum T."/>
            <person name="Hsiao J."/>
            <person name="Zismann V."/>
            <person name="Iobst S."/>
            <person name="de Vazeille A.R."/>
            <person name="Buell C.R."/>
            <person name="Ying K."/>
            <person name="Li Y."/>
            <person name="Lu T."/>
            <person name="Huang Y."/>
            <person name="Zhao Q."/>
            <person name="Feng Q."/>
            <person name="Zhang L."/>
            <person name="Zhu J."/>
            <person name="Weng Q."/>
            <person name="Mu J."/>
            <person name="Lu Y."/>
            <person name="Fan D."/>
            <person name="Liu Y."/>
            <person name="Guan J."/>
            <person name="Zhang Y."/>
            <person name="Yu S."/>
            <person name="Liu X."/>
            <person name="Zhang Y."/>
            <person name="Hong G."/>
            <person name="Han B."/>
            <person name="Choisne N."/>
            <person name="Demange N."/>
            <person name="Orjeda G."/>
            <person name="Samain S."/>
            <person name="Cattolico L."/>
            <person name="Pelletier E."/>
            <person name="Couloux A."/>
            <person name="Segurens B."/>
            <person name="Wincker P."/>
            <person name="D'Hont A."/>
            <person name="Scarpelli C."/>
            <person name="Weissenbach J."/>
            <person name="Salanoubat M."/>
            <person name="Quetier F."/>
            <person name="Yu Y."/>
            <person name="Kim H.R."/>
            <person name="Rambo T."/>
            <person name="Currie J."/>
            <person name="Collura K."/>
            <person name="Luo M."/>
            <person name="Yang T."/>
            <person name="Ammiraju J.S.S."/>
            <person name="Engler F."/>
            <person name="Soderlund C."/>
            <person name="Wing R.A."/>
            <person name="Palmer L.E."/>
            <person name="de la Bastide M."/>
            <person name="Spiegel L."/>
            <person name="Nascimento L."/>
            <person name="Zutavern T."/>
            <person name="O'Shaughnessy A."/>
            <person name="Dike S."/>
            <person name="Dedhia N."/>
            <person name="Preston R."/>
            <person name="Balija V."/>
            <person name="McCombie W.R."/>
            <person name="Chow T."/>
            <person name="Chen H."/>
            <person name="Chung M."/>
            <person name="Chen C."/>
            <person name="Shaw J."/>
            <person name="Wu H."/>
            <person name="Hsiao K."/>
            <person name="Chao Y."/>
            <person name="Chu M."/>
            <person name="Cheng C."/>
            <person name="Hour A."/>
            <person name="Lee P."/>
            <person name="Lin S."/>
            <person name="Lin Y."/>
            <person name="Liou J."/>
            <person name="Liu S."/>
            <person name="Hsing Y."/>
            <person name="Raghuvanshi S."/>
            <person name="Mohanty A."/>
            <person name="Bharti A.K."/>
            <person name="Gaur A."/>
            <person name="Gupta V."/>
            <person name="Kumar D."/>
            <person name="Ravi V."/>
            <person name="Vij S."/>
            <person name="Kapur A."/>
            <person name="Khurana P."/>
            <person name="Khurana P."/>
            <person name="Khurana J.P."/>
            <person name="Tyagi A.K."/>
            <person name="Gaikwad K."/>
            <person name="Singh A."/>
            <person name="Dalal V."/>
            <person name="Srivastava S."/>
            <person name="Dixit A."/>
            <person name="Pal A.K."/>
            <person name="Ghazi I.A."/>
            <person name="Yadav M."/>
            <person name="Pandit A."/>
            <person name="Bhargava A."/>
            <person name="Sureshbabu K."/>
            <person name="Batra K."/>
            <person name="Sharma T.R."/>
            <person name="Mohapatra T."/>
            <person name="Singh N.K."/>
            <person name="Messing J."/>
            <person name="Nelson A.B."/>
            <person name="Fuks G."/>
            <person name="Kavchok S."/>
            <person name="Keizer G."/>
            <person name="Linton E."/>
            <person name="Llaca V."/>
            <person name="Song R."/>
            <person name="Tanyolac B."/>
            <person name="Young S."/>
            <person name="Ho-Il K."/>
            <person name="Hahn J.H."/>
            <person name="Sangsakoo G."/>
            <person name="Vanavichit A."/>
            <person name="de Mattos Luiz.A.T."/>
            <person name="Zimmer P.D."/>
            <person name="Malone G."/>
            <person name="Dellagostin O."/>
            <person name="de Oliveira A.C."/>
            <person name="Bevan M."/>
            <person name="Bancroft I."/>
            <person name="Minx P."/>
            <person name="Cordum H."/>
            <person name="Wilson R."/>
            <person name="Cheng Z."/>
            <person name="Jin W."/>
            <person name="Jiang J."/>
            <person name="Leong S.A."/>
            <person name="Iwama H."/>
            <person name="Gojobori T."/>
            <person name="Itoh T."/>
            <person name="Niimura Y."/>
            <person name="Fujii Y."/>
            <person name="Habara T."/>
            <person name="Sakai H."/>
            <person name="Sato Y."/>
            <person name="Wilson G."/>
            <person name="Kumar K."/>
            <person name="McCouch S."/>
            <person name="Juretic N."/>
            <person name="Hoen D."/>
            <person name="Wright S."/>
            <person name="Bruskiewich R."/>
            <person name="Bureau T."/>
            <person name="Miyao A."/>
            <person name="Hirochika H."/>
            <person name="Nishikawa T."/>
            <person name="Kadowaki K."/>
            <person name="Sugiura M."/>
            <person name="Burr B."/>
            <person name="Sasaki T."/>
        </authorList>
    </citation>
    <scope>NUCLEOTIDE SEQUENCE [LARGE SCALE GENOMIC DNA]</scope>
    <source>
        <strain evidence="4">cv. Nipponbare</strain>
    </source>
</reference>
<dbReference type="Proteomes" id="UP000007752">
    <property type="component" value="Chromosome 2"/>
</dbReference>
<accession>Q6K5W6</accession>